<dbReference type="RefSeq" id="WP_109093334.1">
    <property type="nucleotide sequence ID" value="NZ_QETB01000002.1"/>
</dbReference>
<evidence type="ECO:0000313" key="6">
    <source>
        <dbReference type="Proteomes" id="UP000245283"/>
    </source>
</evidence>
<evidence type="ECO:0000313" key="5">
    <source>
        <dbReference type="EMBL" id="PWF26688.1"/>
    </source>
</evidence>
<dbReference type="InterPro" id="IPR043128">
    <property type="entry name" value="Rev_trsase/Diguanyl_cyclase"/>
</dbReference>
<keyword evidence="6" id="KW-1185">Reference proteome</keyword>
<evidence type="ECO:0000256" key="3">
    <source>
        <dbReference type="ARBA" id="ARBA00025589"/>
    </source>
</evidence>
<dbReference type="OrthoDB" id="5244088at2"/>
<accession>A0A2V1KBI0</accession>
<comment type="function">
    <text evidence="3">Poorly processive, error-prone DNA polymerase involved in untargeted mutagenesis. Copies undamaged DNA at stalled replication forks, which arise in vivo from mismatched or misaligned primer ends. These misaligned primers can be extended by PolIV. Exhibits no 3'-5' exonuclease (proofreading) activity. May be involved in translesional synthesis, in conjunction with the beta clamp from PolIII.</text>
</comment>
<sequence>MKLSGSVWIPDWPVTAAEIAGDVDSATPAAVYGKRGILSANSWARREGITEGMRQRSAHSLSPHALLLPADPERESLRFEPVLRALDRHIANVTVVSSGSVLFTAAGAIKAAGSAELLGEEIIGEINDVAGCEALVGFGYGTLATLLAARDNSVVSLAETDSFIGREPLSSLLVAAPSEDSREDLMECLNLLERLGLRRLGEVRQLGRTALTTRFGKIGQLIWALVDGDDVHVAHRQEATPEFSVTRTFEPPLETTEQTVFAAKILADELGEEIVSRSLAGGRLLITASLMNGNELERAWLLDGGSVKDVVDRVRWQLGSWLSSGEDGSSIVRLSLKMSDLLPAGYRPQPLWGGQSVSEHQATKAALRLQSLLGEESIAVPYRVGSRIPSERYRTRAWNEAPDHEDQGELPWPGSIPEPPPCLLHTEPIAVNLLGACGHQLQVSGEGELGCPQGCAAQQPSLLRGRGGDIAITRFAGPWIIEQRWWDHPVRRAYLQVAGAGIGVLVYIENNEWKEEGRYV</sequence>
<dbReference type="AlphaFoldDB" id="A0A2V1KBI0"/>
<organism evidence="5 6">
    <name type="scientific">Ancrocorticia populi</name>
    <dbReference type="NCBI Taxonomy" id="2175228"/>
    <lineage>
        <taxon>Bacteria</taxon>
        <taxon>Bacillati</taxon>
        <taxon>Actinomycetota</taxon>
        <taxon>Actinomycetes</taxon>
        <taxon>Actinomycetales</taxon>
        <taxon>Actinomycetaceae</taxon>
        <taxon>Ancrocorticia</taxon>
    </lineage>
</organism>
<evidence type="ECO:0000259" key="4">
    <source>
        <dbReference type="Pfam" id="PF00817"/>
    </source>
</evidence>
<protein>
    <recommendedName>
        <fullName evidence="4">UmuC domain-containing protein</fullName>
    </recommendedName>
</protein>
<proteinExistence type="inferred from homology"/>
<dbReference type="Proteomes" id="UP000245283">
    <property type="component" value="Unassembled WGS sequence"/>
</dbReference>
<feature type="domain" description="UmuC" evidence="4">
    <location>
        <begin position="27"/>
        <end position="148"/>
    </location>
</feature>
<dbReference type="InterPro" id="IPR001126">
    <property type="entry name" value="UmuC"/>
</dbReference>
<keyword evidence="2" id="KW-0227">DNA damage</keyword>
<comment type="caution">
    <text evidence="5">The sequence shown here is derived from an EMBL/GenBank/DDBJ whole genome shotgun (WGS) entry which is preliminary data.</text>
</comment>
<dbReference type="SUPFAM" id="SSF56672">
    <property type="entry name" value="DNA/RNA polymerases"/>
    <property type="match status" value="1"/>
</dbReference>
<gene>
    <name evidence="5" type="ORF">DD236_05205</name>
</gene>
<evidence type="ECO:0000256" key="2">
    <source>
        <dbReference type="ARBA" id="ARBA00022763"/>
    </source>
</evidence>
<dbReference type="PANTHER" id="PTHR35369:SF2">
    <property type="entry name" value="BLR3025 PROTEIN"/>
    <property type="match status" value="1"/>
</dbReference>
<dbReference type="EMBL" id="QETB01000002">
    <property type="protein sequence ID" value="PWF26688.1"/>
    <property type="molecule type" value="Genomic_DNA"/>
</dbReference>
<comment type="similarity">
    <text evidence="1">Belongs to the DNA polymerase type-Y family.</text>
</comment>
<reference evidence="6" key="1">
    <citation type="submission" date="2018-05" db="EMBL/GenBank/DDBJ databases">
        <authorList>
            <person name="Li Y."/>
        </authorList>
    </citation>
    <scope>NUCLEOTIDE SEQUENCE [LARGE SCALE GENOMIC DNA]</scope>
    <source>
        <strain evidence="6">sk1b4</strain>
    </source>
</reference>
<dbReference type="Gene3D" id="3.30.70.270">
    <property type="match status" value="1"/>
</dbReference>
<name>A0A2V1KBI0_9ACTO</name>
<dbReference type="PANTHER" id="PTHR35369">
    <property type="entry name" value="BLR3025 PROTEIN-RELATED"/>
    <property type="match status" value="1"/>
</dbReference>
<dbReference type="Pfam" id="PF00817">
    <property type="entry name" value="IMS"/>
    <property type="match status" value="1"/>
</dbReference>
<dbReference type="InterPro" id="IPR043502">
    <property type="entry name" value="DNA/RNA_pol_sf"/>
</dbReference>
<dbReference type="GO" id="GO:0006281">
    <property type="term" value="P:DNA repair"/>
    <property type="evidence" value="ECO:0007669"/>
    <property type="project" value="InterPro"/>
</dbReference>
<dbReference type="InterPro" id="IPR050356">
    <property type="entry name" value="SulA_CellDiv_inhibitor"/>
</dbReference>
<evidence type="ECO:0000256" key="1">
    <source>
        <dbReference type="ARBA" id="ARBA00010945"/>
    </source>
</evidence>
<dbReference type="Gene3D" id="3.40.1170.60">
    <property type="match status" value="1"/>
</dbReference>